<dbReference type="EMBL" id="GBRH01227399">
    <property type="protein sequence ID" value="JAD70496.1"/>
    <property type="molecule type" value="Transcribed_RNA"/>
</dbReference>
<proteinExistence type="predicted"/>
<organism evidence="1">
    <name type="scientific">Arundo donax</name>
    <name type="common">Giant reed</name>
    <name type="synonym">Donax arundinaceus</name>
    <dbReference type="NCBI Taxonomy" id="35708"/>
    <lineage>
        <taxon>Eukaryota</taxon>
        <taxon>Viridiplantae</taxon>
        <taxon>Streptophyta</taxon>
        <taxon>Embryophyta</taxon>
        <taxon>Tracheophyta</taxon>
        <taxon>Spermatophyta</taxon>
        <taxon>Magnoliopsida</taxon>
        <taxon>Liliopsida</taxon>
        <taxon>Poales</taxon>
        <taxon>Poaceae</taxon>
        <taxon>PACMAD clade</taxon>
        <taxon>Arundinoideae</taxon>
        <taxon>Arundineae</taxon>
        <taxon>Arundo</taxon>
    </lineage>
</organism>
<reference evidence="1" key="2">
    <citation type="journal article" date="2015" name="Data Brief">
        <title>Shoot transcriptome of the giant reed, Arundo donax.</title>
        <authorList>
            <person name="Barrero R.A."/>
            <person name="Guerrero F.D."/>
            <person name="Moolhuijzen P."/>
            <person name="Goolsby J.A."/>
            <person name="Tidwell J."/>
            <person name="Bellgard S.E."/>
            <person name="Bellgard M.I."/>
        </authorList>
    </citation>
    <scope>NUCLEOTIDE SEQUENCE</scope>
    <source>
        <tissue evidence="1">Shoot tissue taken approximately 20 cm above the soil surface</tissue>
    </source>
</reference>
<reference evidence="1" key="1">
    <citation type="submission" date="2014-09" db="EMBL/GenBank/DDBJ databases">
        <authorList>
            <person name="Magalhaes I.L.F."/>
            <person name="Oliveira U."/>
            <person name="Santos F.R."/>
            <person name="Vidigal T.H.D.A."/>
            <person name="Brescovit A.D."/>
            <person name="Santos A.J."/>
        </authorList>
    </citation>
    <scope>NUCLEOTIDE SEQUENCE</scope>
    <source>
        <tissue evidence="1">Shoot tissue taken approximately 20 cm above the soil surface</tissue>
    </source>
</reference>
<dbReference type="AlphaFoldDB" id="A0A0A9C4J6"/>
<sequence length="17" mass="2074">MHNTNTIRRLKMIQICT</sequence>
<accession>A0A0A9C4J6</accession>
<protein>
    <submittedName>
        <fullName evidence="1">Uncharacterized protein</fullName>
    </submittedName>
</protein>
<evidence type="ECO:0000313" key="1">
    <source>
        <dbReference type="EMBL" id="JAD70496.1"/>
    </source>
</evidence>
<name>A0A0A9C4J6_ARUDO</name>